<dbReference type="GeneID" id="77811884"/>
<dbReference type="EMBL" id="CP110427">
    <property type="protein sequence ID" value="WAQ86661.1"/>
    <property type="molecule type" value="Genomic_DNA"/>
</dbReference>
<dbReference type="Proteomes" id="UP001164743">
    <property type="component" value="Chromosome 7A"/>
</dbReference>
<evidence type="ECO:0000313" key="3">
    <source>
        <dbReference type="Proteomes" id="UP001164743"/>
    </source>
</evidence>
<gene>
    <name evidence="2" type="ORF">PtA15_7A389</name>
</gene>
<feature type="compositionally biased region" description="Low complexity" evidence="1">
    <location>
        <begin position="68"/>
        <end position="81"/>
    </location>
</feature>
<feature type="region of interest" description="Disordered" evidence="1">
    <location>
        <begin position="24"/>
        <end position="231"/>
    </location>
</feature>
<reference evidence="2" key="1">
    <citation type="submission" date="2022-10" db="EMBL/GenBank/DDBJ databases">
        <title>Puccinia triticina Genome sequencing and assembly.</title>
        <authorList>
            <person name="Li C."/>
        </authorList>
    </citation>
    <scope>NUCLEOTIDE SEQUENCE</scope>
    <source>
        <strain evidence="2">Pt15</strain>
    </source>
</reference>
<organism evidence="2 3">
    <name type="scientific">Puccinia triticina</name>
    <dbReference type="NCBI Taxonomy" id="208348"/>
    <lineage>
        <taxon>Eukaryota</taxon>
        <taxon>Fungi</taxon>
        <taxon>Dikarya</taxon>
        <taxon>Basidiomycota</taxon>
        <taxon>Pucciniomycotina</taxon>
        <taxon>Pucciniomycetes</taxon>
        <taxon>Pucciniales</taxon>
        <taxon>Pucciniaceae</taxon>
        <taxon>Puccinia</taxon>
    </lineage>
</organism>
<sequence>MGLRMESFHSPQLLDISPASTPFEAAMASNAQPGSLKTIPNELFHHPPDRNTAGQSLLDPPPLPPSVVPSGDSSQQVSLSSEAANKPAHPQPDHNTSDQNLPDQALNKPADHLPNCSMANWSLPDPPPLPPIAVGADVSHQVPPNSDGANKLADHRSECSAADQSLLDPLPLPPSVVPSVDASQQVSPSSEALNKPAHSQPDHNTSGQILADPPLNKPAYHQPDHSTADRSLPQLSFPVWMLVISSFQRAQRL</sequence>
<protein>
    <submittedName>
        <fullName evidence="2">Uncharacterized protein</fullName>
    </submittedName>
</protein>
<keyword evidence="3" id="KW-1185">Reference proteome</keyword>
<evidence type="ECO:0000313" key="2">
    <source>
        <dbReference type="EMBL" id="WAQ86661.1"/>
    </source>
</evidence>
<evidence type="ECO:0000256" key="1">
    <source>
        <dbReference type="SAM" id="MobiDB-lite"/>
    </source>
</evidence>
<name>A0ABY7CN55_9BASI</name>
<proteinExistence type="predicted"/>
<feature type="compositionally biased region" description="Low complexity" evidence="1">
    <location>
        <begin position="177"/>
        <end position="190"/>
    </location>
</feature>
<accession>A0ABY7CN55</accession>
<dbReference type="RefSeq" id="XP_053022216.1">
    <property type="nucleotide sequence ID" value="XM_053170989.1"/>
</dbReference>